<dbReference type="EMBL" id="FNNB01000003">
    <property type="protein sequence ID" value="SDW75117.1"/>
    <property type="molecule type" value="Genomic_DNA"/>
</dbReference>
<name>A0A1H2W3M0_9RHOB</name>
<dbReference type="AlphaFoldDB" id="A0A1H2W3M0"/>
<dbReference type="SUPFAM" id="SSF52540">
    <property type="entry name" value="P-loop containing nucleoside triphosphate hydrolases"/>
    <property type="match status" value="1"/>
</dbReference>
<evidence type="ECO:0000259" key="1">
    <source>
        <dbReference type="Pfam" id="PF13401"/>
    </source>
</evidence>
<dbReference type="RefSeq" id="WP_074635296.1">
    <property type="nucleotide sequence ID" value="NZ_CP160849.1"/>
</dbReference>
<dbReference type="GeneID" id="94021258"/>
<dbReference type="InterPro" id="IPR049945">
    <property type="entry name" value="AAA_22"/>
</dbReference>
<dbReference type="InterPro" id="IPR027417">
    <property type="entry name" value="P-loop_NTPase"/>
</dbReference>
<dbReference type="Pfam" id="PF13401">
    <property type="entry name" value="AAA_22"/>
    <property type="match status" value="1"/>
</dbReference>
<accession>A0A1H2W3M0</accession>
<reference evidence="3" key="1">
    <citation type="submission" date="2016-10" db="EMBL/GenBank/DDBJ databases">
        <authorList>
            <person name="Varghese N."/>
            <person name="Submissions S."/>
        </authorList>
    </citation>
    <scope>NUCLEOTIDE SEQUENCE [LARGE SCALE GENOMIC DNA]</scope>
    <source>
        <strain evidence="3">DSM 10014</strain>
    </source>
</reference>
<dbReference type="Proteomes" id="UP000183076">
    <property type="component" value="Unassembled WGS sequence"/>
</dbReference>
<evidence type="ECO:0000313" key="3">
    <source>
        <dbReference type="Proteomes" id="UP000183076"/>
    </source>
</evidence>
<dbReference type="STRING" id="60137.SAMN04488041_103141"/>
<dbReference type="GO" id="GO:0016887">
    <property type="term" value="F:ATP hydrolysis activity"/>
    <property type="evidence" value="ECO:0007669"/>
    <property type="project" value="InterPro"/>
</dbReference>
<organism evidence="2 3">
    <name type="scientific">Sulfitobacter pontiacus</name>
    <dbReference type="NCBI Taxonomy" id="60137"/>
    <lineage>
        <taxon>Bacteria</taxon>
        <taxon>Pseudomonadati</taxon>
        <taxon>Pseudomonadota</taxon>
        <taxon>Alphaproteobacteria</taxon>
        <taxon>Rhodobacterales</taxon>
        <taxon>Roseobacteraceae</taxon>
        <taxon>Sulfitobacter</taxon>
    </lineage>
</organism>
<feature type="domain" description="ORC1/DEAH AAA+ ATPase" evidence="1">
    <location>
        <begin position="36"/>
        <end position="149"/>
    </location>
</feature>
<evidence type="ECO:0000313" key="2">
    <source>
        <dbReference type="EMBL" id="SDW75117.1"/>
    </source>
</evidence>
<gene>
    <name evidence="2" type="ORF">SAMN04488041_103141</name>
</gene>
<dbReference type="Gene3D" id="3.40.50.300">
    <property type="entry name" value="P-loop containing nucleotide triphosphate hydrolases"/>
    <property type="match status" value="1"/>
</dbReference>
<proteinExistence type="predicted"/>
<sequence length="247" mass="28073">MTEEFRHNNSVAPLRNVVALVELIERVNQRGPGLPGLGVFYGWSGYGKTTAAVYAANKFRAYQVEVKSVWTKKKLCTEILRDMGVLPAKTISDMVDQIAQELARNSRPLLIDEIDHLVDRNMIEIVRDIHESSGATIILIGEEKLPRKLMAWERVHGRILDWVAAEEGQIDDVGYLAAIYCPGVSLEEDLKLQVLEESHRSIRRISINLERVKEFAQTRNLKSVGRKDWDNRPFFTGEAPTPRRAPK</sequence>
<protein>
    <submittedName>
        <fullName evidence="2">AAA domain-containing protein</fullName>
    </submittedName>
</protein>